<dbReference type="eggNOG" id="COG5653">
    <property type="taxonomic scope" value="Bacteria"/>
</dbReference>
<dbReference type="HOGENOM" id="CLU_046277_3_0_5"/>
<evidence type="ECO:0000256" key="1">
    <source>
        <dbReference type="SAM" id="MobiDB-lite"/>
    </source>
</evidence>
<dbReference type="SUPFAM" id="SSF55729">
    <property type="entry name" value="Acyl-CoA N-acyltransferases (Nat)"/>
    <property type="match status" value="1"/>
</dbReference>
<evidence type="ECO:0000313" key="4">
    <source>
        <dbReference type="Proteomes" id="UP000002033"/>
    </source>
</evidence>
<feature type="domain" description="BioF2-like acetyltransferase" evidence="2">
    <location>
        <begin position="208"/>
        <end position="354"/>
    </location>
</feature>
<dbReference type="OrthoDB" id="8565998at2"/>
<feature type="region of interest" description="Disordered" evidence="1">
    <location>
        <begin position="1"/>
        <end position="23"/>
    </location>
</feature>
<evidence type="ECO:0000313" key="3">
    <source>
        <dbReference type="EMBL" id="ADJ23441.1"/>
    </source>
</evidence>
<dbReference type="InterPro" id="IPR038740">
    <property type="entry name" value="BioF2-like_GNAT_dom"/>
</dbReference>
<accession>D8JYI9</accession>
<dbReference type="Proteomes" id="UP000002033">
    <property type="component" value="Chromosome"/>
</dbReference>
<dbReference type="AlphaFoldDB" id="D8JYI9"/>
<protein>
    <submittedName>
        <fullName evidence="3">Protein involved in cellulose biosynthesis (CelD)-like protein</fullName>
    </submittedName>
</protein>
<proteinExistence type="predicted"/>
<organism evidence="3 4">
    <name type="scientific">Hyphomicrobium denitrificans (strain ATCC 51888 / DSM 1869 / NCIMB 11706 / TK 0415)</name>
    <dbReference type="NCBI Taxonomy" id="582899"/>
    <lineage>
        <taxon>Bacteria</taxon>
        <taxon>Pseudomonadati</taxon>
        <taxon>Pseudomonadota</taxon>
        <taxon>Alphaproteobacteria</taxon>
        <taxon>Hyphomicrobiales</taxon>
        <taxon>Hyphomicrobiaceae</taxon>
        <taxon>Hyphomicrobium</taxon>
    </lineage>
</organism>
<keyword evidence="4" id="KW-1185">Reference proteome</keyword>
<dbReference type="EMBL" id="CP002083">
    <property type="protein sequence ID" value="ADJ23441.1"/>
    <property type="molecule type" value="Genomic_DNA"/>
</dbReference>
<name>D8JYI9_HYPDA</name>
<dbReference type="STRING" id="582899.Hden_1634"/>
<gene>
    <name evidence="3" type="ordered locus">Hden_1634</name>
</gene>
<dbReference type="InterPro" id="IPR016181">
    <property type="entry name" value="Acyl_CoA_acyltransferase"/>
</dbReference>
<evidence type="ECO:0000259" key="2">
    <source>
        <dbReference type="Pfam" id="PF13480"/>
    </source>
</evidence>
<dbReference type="Pfam" id="PF13480">
    <property type="entry name" value="Acetyltransf_6"/>
    <property type="match status" value="1"/>
</dbReference>
<reference evidence="4" key="1">
    <citation type="journal article" date="2011" name="J. Bacteriol.">
        <title>Genome sequences of eight morphologically diverse alphaproteobacteria.</title>
        <authorList>
            <consortium name="US DOE Joint Genome Institute"/>
            <person name="Brown P.J."/>
            <person name="Kysela D.T."/>
            <person name="Buechlein A."/>
            <person name="Hemmerich C."/>
            <person name="Brun Y.V."/>
        </authorList>
    </citation>
    <scope>NUCLEOTIDE SEQUENCE [LARGE SCALE GENOMIC DNA]</scope>
    <source>
        <strain evidence="4">ATCC 51888 / DSM 1869 / NCIB 11706 / TK 0415</strain>
    </source>
</reference>
<sequence>MHVAARSVASLTPSSPDTASRTVTRDGIAPRIDLTLITERSAFDALEPEWNDLFERSARSIHVFQSFNFCWHWANGFLAKDGAKSGPRLAILTGRQNGRLVMIWPLVSERANGITEVYWMGEPVAQYGDALIDTGSVSSEILRTGLEYIRKNLSSDVLRLRRVRADANVARLMCDIGAQIADTQVAPYMDLASAKDFAAFEEQSFSTKMRRNRRRLTKRLEEKGPLEFLRLHGGAEAGAFAANAITVKNRWLKDRGLVSSALNDDRTVRFFRDVAESKAKPVACVVSILKTCGDAAAYEISFTCKGRLVVHVMAFELAFEKAGVGVLLLEQNLKQGYAEKLDVYDMMAPGDAYKMDWCDKSEPVIDWVIPSSAKGYLYARVYLEFLRPRLKSALKAVPKPLRRLMRQGLTGASAQG</sequence>
<dbReference type="KEGG" id="hdn:Hden_1634"/>
<feature type="compositionally biased region" description="Polar residues" evidence="1">
    <location>
        <begin position="9"/>
        <end position="22"/>
    </location>
</feature>